<dbReference type="EC" id="5.4.2.8" evidence="5"/>
<protein>
    <recommendedName>
        <fullName evidence="5">phosphomannomutase</fullName>
        <ecNumber evidence="5">5.4.2.8</ecNumber>
    </recommendedName>
</protein>
<dbReference type="InterPro" id="IPR036900">
    <property type="entry name" value="A-D-PHexomutase_C_sf"/>
</dbReference>
<evidence type="ECO:0000256" key="2">
    <source>
        <dbReference type="ARBA" id="ARBA00001946"/>
    </source>
</evidence>
<evidence type="ECO:0000313" key="16">
    <source>
        <dbReference type="Proteomes" id="UP001064106"/>
    </source>
</evidence>
<dbReference type="InterPro" id="IPR016066">
    <property type="entry name" value="A-D-PHexomutase_CS"/>
</dbReference>
<comment type="cofactor">
    <cofactor evidence="2">
        <name>Mg(2+)</name>
        <dbReference type="ChEBI" id="CHEBI:18420"/>
    </cofactor>
</comment>
<dbReference type="InterPro" id="IPR005844">
    <property type="entry name" value="A-D-PHexomutase_a/b/a-I"/>
</dbReference>
<dbReference type="SUPFAM" id="SSF53738">
    <property type="entry name" value="Phosphoglucomutase, first 3 domains"/>
    <property type="match status" value="3"/>
</dbReference>
<evidence type="ECO:0000256" key="8">
    <source>
        <dbReference type="ARBA" id="ARBA00022842"/>
    </source>
</evidence>
<dbReference type="Pfam" id="PF02879">
    <property type="entry name" value="PGM_PMM_II"/>
    <property type="match status" value="1"/>
</dbReference>
<dbReference type="Pfam" id="PF02878">
    <property type="entry name" value="PGM_PMM_I"/>
    <property type="match status" value="1"/>
</dbReference>
<evidence type="ECO:0000259" key="12">
    <source>
        <dbReference type="Pfam" id="PF02878"/>
    </source>
</evidence>
<evidence type="ECO:0000256" key="5">
    <source>
        <dbReference type="ARBA" id="ARBA00012730"/>
    </source>
</evidence>
<feature type="domain" description="Alpha-D-phosphohexomutase alpha/beta/alpha" evidence="13">
    <location>
        <begin position="159"/>
        <end position="252"/>
    </location>
</feature>
<sequence>MTTALSDTLFRAYDIRGIFEDTLTVQAAELIGLAIGSEVIDRGGLSVAVARDGRLSSPTLLDALAKGLQASGCNVIDVGLAPTPVLYFATCHFQGADSGVMITGSHNPPDYNGVKIVIRGTTLSGDAIQALKNRIQQRNFSEGQGTRDQHEILPAYLAALRKRHHLARPMKVVVDCGNGAAGVLAPEAIAALGCDVIPLYTEVDGTFPNHHPDPGDIETLNDLIDTVQRENADLGLAFDGDGDRLGVVLPDGNVVFPDILLMALAEDLAGRVPGAKVIFDVKCTGALFGIIRAAGGEPEMWRTGHSLIKARMKETGALLAGEMSGHIFFAEDWYGFDDATVAAARILGILSRHDGDAVSFFDRYPKLCTTPEITIPVTEETKFAIVEYLQNHADLGEGKCTAIDGIRMDYEDGWGLCRASNTSPKLVTRYEAKTKDVLLRIRTRFEQAIEQAIKAVG</sequence>
<comment type="catalytic activity">
    <reaction evidence="1">
        <text>alpha-D-mannose 1-phosphate = D-mannose 6-phosphate</text>
        <dbReference type="Rhea" id="RHEA:11140"/>
        <dbReference type="ChEBI" id="CHEBI:58409"/>
        <dbReference type="ChEBI" id="CHEBI:58735"/>
        <dbReference type="EC" id="5.4.2.8"/>
    </reaction>
</comment>
<dbReference type="SUPFAM" id="SSF55957">
    <property type="entry name" value="Phosphoglucomutase, C-terminal domain"/>
    <property type="match status" value="1"/>
</dbReference>
<dbReference type="Gene3D" id="3.30.310.50">
    <property type="entry name" value="Alpha-D-phosphohexomutase, C-terminal domain"/>
    <property type="match status" value="1"/>
</dbReference>
<dbReference type="Pfam" id="PF02880">
    <property type="entry name" value="PGM_PMM_III"/>
    <property type="match status" value="1"/>
</dbReference>
<feature type="domain" description="Alpha-D-phosphohexomutase alpha/beta/alpha" evidence="14">
    <location>
        <begin position="257"/>
        <end position="358"/>
    </location>
</feature>
<dbReference type="InterPro" id="IPR005846">
    <property type="entry name" value="A-D-PHexomutase_a/b/a-III"/>
</dbReference>
<dbReference type="Pfam" id="PF00408">
    <property type="entry name" value="PGM_PMM_IV"/>
    <property type="match status" value="1"/>
</dbReference>
<dbReference type="PANTHER" id="PTHR43771">
    <property type="entry name" value="PHOSPHOMANNOMUTASE"/>
    <property type="match status" value="1"/>
</dbReference>
<dbReference type="InterPro" id="IPR005841">
    <property type="entry name" value="Alpha-D-phosphohexomutase_SF"/>
</dbReference>
<evidence type="ECO:0000256" key="7">
    <source>
        <dbReference type="ARBA" id="ARBA00022723"/>
    </source>
</evidence>
<keyword evidence="6" id="KW-0597">Phosphoprotein</keyword>
<evidence type="ECO:0000313" key="15">
    <source>
        <dbReference type="EMBL" id="MCU5783453.1"/>
    </source>
</evidence>
<name>A0ABT2R0Y5_9GAMM</name>
<evidence type="ECO:0000259" key="13">
    <source>
        <dbReference type="Pfam" id="PF02879"/>
    </source>
</evidence>
<feature type="domain" description="Alpha-D-phosphohexomutase C-terminal" evidence="11">
    <location>
        <begin position="372"/>
        <end position="446"/>
    </location>
</feature>
<keyword evidence="7 10" id="KW-0479">Metal-binding</keyword>
<dbReference type="PROSITE" id="PS00710">
    <property type="entry name" value="PGM_PMM"/>
    <property type="match status" value="1"/>
</dbReference>
<keyword evidence="8 10" id="KW-0460">Magnesium</keyword>
<evidence type="ECO:0000259" key="11">
    <source>
        <dbReference type="Pfam" id="PF00408"/>
    </source>
</evidence>
<evidence type="ECO:0000256" key="1">
    <source>
        <dbReference type="ARBA" id="ARBA00000586"/>
    </source>
</evidence>
<comment type="pathway">
    <text evidence="3">Nucleotide-sugar biosynthesis; GDP-alpha-D-mannose biosynthesis; alpha-D-mannose 1-phosphate from D-fructose 6-phosphate: step 2/2.</text>
</comment>
<comment type="caution">
    <text evidence="15">The sequence shown here is derived from an EMBL/GenBank/DDBJ whole genome shotgun (WGS) entry which is preliminary data.</text>
</comment>
<evidence type="ECO:0000256" key="4">
    <source>
        <dbReference type="ARBA" id="ARBA00010231"/>
    </source>
</evidence>
<accession>A0ABT2R0Y5</accession>
<dbReference type="RefSeq" id="WP_262461062.1">
    <property type="nucleotide sequence ID" value="NZ_ARXS01000016.1"/>
</dbReference>
<dbReference type="PANTHER" id="PTHR43771:SF2">
    <property type="entry name" value="PHOSPHOMANNOMUTASE_PHOSPHOGLUCOMUTASE"/>
    <property type="match status" value="1"/>
</dbReference>
<dbReference type="InterPro" id="IPR005843">
    <property type="entry name" value="A-D-PHexomutase_C"/>
</dbReference>
<dbReference type="InterPro" id="IPR005845">
    <property type="entry name" value="A-D-PHexomutase_a/b/a-II"/>
</dbReference>
<evidence type="ECO:0000256" key="10">
    <source>
        <dbReference type="RuleBase" id="RU004326"/>
    </source>
</evidence>
<organism evidence="15 16">
    <name type="scientific">Alloalcanivorax balearicus MACL04</name>
    <dbReference type="NCBI Taxonomy" id="1177182"/>
    <lineage>
        <taxon>Bacteria</taxon>
        <taxon>Pseudomonadati</taxon>
        <taxon>Pseudomonadota</taxon>
        <taxon>Gammaproteobacteria</taxon>
        <taxon>Oceanospirillales</taxon>
        <taxon>Alcanivoracaceae</taxon>
        <taxon>Alloalcanivorax</taxon>
    </lineage>
</organism>
<proteinExistence type="inferred from homology"/>
<keyword evidence="16" id="KW-1185">Reference proteome</keyword>
<evidence type="ECO:0000259" key="14">
    <source>
        <dbReference type="Pfam" id="PF02880"/>
    </source>
</evidence>
<dbReference type="Gene3D" id="3.40.120.10">
    <property type="entry name" value="Alpha-D-Glucose-1,6-Bisphosphate, subunit A, domain 3"/>
    <property type="match status" value="3"/>
</dbReference>
<evidence type="ECO:0000256" key="9">
    <source>
        <dbReference type="ARBA" id="ARBA00023235"/>
    </source>
</evidence>
<dbReference type="EMBL" id="ARXS01000016">
    <property type="protein sequence ID" value="MCU5783453.1"/>
    <property type="molecule type" value="Genomic_DNA"/>
</dbReference>
<dbReference type="PRINTS" id="PR00509">
    <property type="entry name" value="PGMPMM"/>
</dbReference>
<dbReference type="CDD" id="cd03089">
    <property type="entry name" value="PMM_PGM"/>
    <property type="match status" value="1"/>
</dbReference>
<keyword evidence="9" id="KW-0413">Isomerase</keyword>
<evidence type="ECO:0000256" key="6">
    <source>
        <dbReference type="ARBA" id="ARBA00022553"/>
    </source>
</evidence>
<dbReference type="InterPro" id="IPR016055">
    <property type="entry name" value="A-D-PHexomutase_a/b/a-I/II/III"/>
</dbReference>
<evidence type="ECO:0000256" key="3">
    <source>
        <dbReference type="ARBA" id="ARBA00004699"/>
    </source>
</evidence>
<comment type="similarity">
    <text evidence="4 10">Belongs to the phosphohexose mutase family.</text>
</comment>
<dbReference type="Proteomes" id="UP001064106">
    <property type="component" value="Unassembled WGS sequence"/>
</dbReference>
<gene>
    <name evidence="15" type="ORF">MA04_02753</name>
</gene>
<reference evidence="15" key="1">
    <citation type="submission" date="2012-09" db="EMBL/GenBank/DDBJ databases">
        <title>Genome Sequence of alkane-degrading Bacterium Alcanivorax balearicus MACL04.</title>
        <authorList>
            <person name="Lai Q."/>
            <person name="Shao Z."/>
        </authorList>
    </citation>
    <scope>NUCLEOTIDE SEQUENCE</scope>
    <source>
        <strain evidence="15">MACL04</strain>
    </source>
</reference>
<feature type="domain" description="Alpha-D-phosphohexomutase alpha/beta/alpha" evidence="12">
    <location>
        <begin position="8"/>
        <end position="140"/>
    </location>
</feature>